<name>A0ABT1KS74_9ACTN</name>
<proteinExistence type="predicted"/>
<comment type="caution">
    <text evidence="3">The sequence shown here is derived from an EMBL/GenBank/DDBJ whole genome shotgun (WGS) entry which is preliminary data.</text>
</comment>
<reference evidence="3 4" key="1">
    <citation type="submission" date="2022-06" db="EMBL/GenBank/DDBJ databases">
        <authorList>
            <person name="So Y."/>
        </authorList>
    </citation>
    <scope>NUCLEOTIDE SEQUENCE [LARGE SCALE GENOMIC DNA]</scope>
    <source>
        <strain evidence="3 4">STR3</strain>
    </source>
</reference>
<sequence>MTTPSHARRGHIRSALALAGAIVLLAGCDGVGTGTDPSPPAGEPSSSSASTVPTPEQLAGALVTTDDYAGTWTVNIPPDQRGARRTAW</sequence>
<dbReference type="Proteomes" id="UP001204524">
    <property type="component" value="Unassembled WGS sequence"/>
</dbReference>
<organism evidence="3 4">
    <name type="scientific">Nocardioides pinisoli</name>
    <dbReference type="NCBI Taxonomy" id="2950279"/>
    <lineage>
        <taxon>Bacteria</taxon>
        <taxon>Bacillati</taxon>
        <taxon>Actinomycetota</taxon>
        <taxon>Actinomycetes</taxon>
        <taxon>Propionibacteriales</taxon>
        <taxon>Nocardioidaceae</taxon>
        <taxon>Nocardioides</taxon>
    </lineage>
</organism>
<keyword evidence="4" id="KW-1185">Reference proteome</keyword>
<evidence type="ECO:0000313" key="4">
    <source>
        <dbReference type="Proteomes" id="UP001204524"/>
    </source>
</evidence>
<feature type="region of interest" description="Disordered" evidence="1">
    <location>
        <begin position="29"/>
        <end position="56"/>
    </location>
</feature>
<evidence type="ECO:0000256" key="1">
    <source>
        <dbReference type="SAM" id="MobiDB-lite"/>
    </source>
</evidence>
<feature type="signal peptide" evidence="2">
    <location>
        <begin position="1"/>
        <end position="26"/>
    </location>
</feature>
<evidence type="ECO:0000313" key="3">
    <source>
        <dbReference type="EMBL" id="MCP3420234.1"/>
    </source>
</evidence>
<keyword evidence="2" id="KW-0732">Signal</keyword>
<dbReference type="RefSeq" id="WP_254179482.1">
    <property type="nucleotide sequence ID" value="NZ_JANARS010000001.1"/>
</dbReference>
<accession>A0ABT1KS74</accession>
<dbReference type="EMBL" id="JANARS010000001">
    <property type="protein sequence ID" value="MCP3420234.1"/>
    <property type="molecule type" value="Genomic_DNA"/>
</dbReference>
<protein>
    <submittedName>
        <fullName evidence="3">Uncharacterized protein</fullName>
    </submittedName>
</protein>
<feature type="chain" id="PRO_5046113835" evidence="2">
    <location>
        <begin position="27"/>
        <end position="88"/>
    </location>
</feature>
<feature type="compositionally biased region" description="Low complexity" evidence="1">
    <location>
        <begin position="43"/>
        <end position="56"/>
    </location>
</feature>
<evidence type="ECO:0000256" key="2">
    <source>
        <dbReference type="SAM" id="SignalP"/>
    </source>
</evidence>
<gene>
    <name evidence="3" type="ORF">NCI01_00340</name>
</gene>